<dbReference type="SMART" id="SM00960">
    <property type="entry name" value="Robl_LC7"/>
    <property type="match status" value="1"/>
</dbReference>
<dbReference type="Proteomes" id="UP000323011">
    <property type="component" value="Unassembled WGS sequence"/>
</dbReference>
<dbReference type="EMBL" id="VLTL01000020">
    <property type="protein sequence ID" value="KAA0169660.1"/>
    <property type="molecule type" value="Genomic_DNA"/>
</dbReference>
<dbReference type="EMBL" id="VLTN01000008">
    <property type="protein sequence ID" value="KAA0155207.1"/>
    <property type="molecule type" value="Genomic_DNA"/>
</dbReference>
<evidence type="ECO:0000313" key="4">
    <source>
        <dbReference type="EMBL" id="KAA0153970.1"/>
    </source>
</evidence>
<dbReference type="InterPro" id="IPR004942">
    <property type="entry name" value="Roadblock/LAMTOR2_dom"/>
</dbReference>
<dbReference type="Proteomes" id="UP000322899">
    <property type="component" value="Unassembled WGS sequence"/>
</dbReference>
<evidence type="ECO:0000256" key="1">
    <source>
        <dbReference type="ARBA" id="ARBA00007191"/>
    </source>
</evidence>
<reference evidence="8 9" key="1">
    <citation type="submission" date="2019-07" db="EMBL/GenBank/DDBJ databases">
        <title>Genomes of Cafeteria roenbergensis.</title>
        <authorList>
            <person name="Fischer M.G."/>
            <person name="Hackl T."/>
            <person name="Roman M."/>
        </authorList>
    </citation>
    <scope>NUCLEOTIDE SEQUENCE [LARGE SCALE GENOMIC DNA]</scope>
    <source>
        <strain evidence="5 9">BVI</strain>
        <strain evidence="4 11">Cflag</strain>
        <strain evidence="7 8">E4-10P</strain>
        <strain evidence="6 10">RCC970-E3</strain>
    </source>
</reference>
<dbReference type="EMBL" id="HBET01002910">
    <property type="protein sequence ID" value="CAD8557631.1"/>
    <property type="molecule type" value="Transcribed_RNA"/>
</dbReference>
<proteinExistence type="inferred from homology"/>
<dbReference type="Proteomes" id="UP000324907">
    <property type="component" value="Unassembled WGS sequence"/>
</dbReference>
<evidence type="ECO:0000313" key="10">
    <source>
        <dbReference type="Proteomes" id="UP000324907"/>
    </source>
</evidence>
<dbReference type="EMBL" id="VLTO01000037">
    <property type="protein sequence ID" value="KAA0173158.1"/>
    <property type="molecule type" value="Genomic_DNA"/>
</dbReference>
<organism evidence="6 10">
    <name type="scientific">Cafeteria roenbergensis</name>
    <name type="common">Marine flagellate</name>
    <dbReference type="NCBI Taxonomy" id="33653"/>
    <lineage>
        <taxon>Eukaryota</taxon>
        <taxon>Sar</taxon>
        <taxon>Stramenopiles</taxon>
        <taxon>Bigyra</taxon>
        <taxon>Opalozoa</taxon>
        <taxon>Bicosoecida</taxon>
        <taxon>Cafeteriaceae</taxon>
        <taxon>Cafeteria</taxon>
    </lineage>
</organism>
<evidence type="ECO:0000259" key="2">
    <source>
        <dbReference type="SMART" id="SM00960"/>
    </source>
</evidence>
<sequence length="106" mass="12033">MSAIEETLQRIERASNVTGFVILDNAGNVLRYRTDMGEENARLLATCFKPLLERSLSAVRDLDPTDTLNFLRVRMRELEVMAAPGPGFVIVVTQRWWPTDWPVGKV</sequence>
<dbReference type="EMBL" id="VLTM01000095">
    <property type="protein sequence ID" value="KAA0153970.1"/>
    <property type="molecule type" value="Genomic_DNA"/>
</dbReference>
<dbReference type="SUPFAM" id="SSF103196">
    <property type="entry name" value="Roadblock/LC7 domain"/>
    <property type="match status" value="1"/>
</dbReference>
<dbReference type="Gene3D" id="3.30.450.30">
    <property type="entry name" value="Dynein light chain 2a, cytoplasmic"/>
    <property type="match status" value="1"/>
</dbReference>
<protein>
    <recommendedName>
        <fullName evidence="2">Roadblock/LAMTOR2 domain-containing protein</fullName>
    </recommendedName>
</protein>
<evidence type="ECO:0000313" key="7">
    <source>
        <dbReference type="EMBL" id="KAA0173158.1"/>
    </source>
</evidence>
<evidence type="ECO:0000313" key="5">
    <source>
        <dbReference type="EMBL" id="KAA0155207.1"/>
    </source>
</evidence>
<evidence type="ECO:0000313" key="11">
    <source>
        <dbReference type="Proteomes" id="UP000325113"/>
    </source>
</evidence>
<evidence type="ECO:0000313" key="9">
    <source>
        <dbReference type="Proteomes" id="UP000323011"/>
    </source>
</evidence>
<evidence type="ECO:0000313" key="8">
    <source>
        <dbReference type="Proteomes" id="UP000322899"/>
    </source>
</evidence>
<dbReference type="Pfam" id="PF03259">
    <property type="entry name" value="Robl_LC7"/>
    <property type="match status" value="1"/>
</dbReference>
<dbReference type="AlphaFoldDB" id="A0A5A8E0R0"/>
<evidence type="ECO:0000313" key="6">
    <source>
        <dbReference type="EMBL" id="KAA0169660.1"/>
    </source>
</evidence>
<reference evidence="3" key="2">
    <citation type="submission" date="2021-01" db="EMBL/GenBank/DDBJ databases">
        <authorList>
            <person name="Corre E."/>
            <person name="Pelletier E."/>
            <person name="Niang G."/>
            <person name="Scheremetjew M."/>
            <person name="Finn R."/>
            <person name="Kale V."/>
            <person name="Holt S."/>
            <person name="Cochrane G."/>
            <person name="Meng A."/>
            <person name="Brown T."/>
            <person name="Cohen L."/>
        </authorList>
    </citation>
    <scope>NUCLEOTIDE SEQUENCE</scope>
    <source>
        <strain evidence="3">E4-10</strain>
    </source>
</reference>
<evidence type="ECO:0000313" key="3">
    <source>
        <dbReference type="EMBL" id="CAD8557631.1"/>
    </source>
</evidence>
<dbReference type="Proteomes" id="UP000325113">
    <property type="component" value="Unassembled WGS sequence"/>
</dbReference>
<feature type="domain" description="Roadblock/LAMTOR2" evidence="2">
    <location>
        <begin position="4"/>
        <end position="94"/>
    </location>
</feature>
<name>A0A5A8E0R0_CAFRO</name>
<dbReference type="OMA" id="MRTSYFE"/>
<keyword evidence="9" id="KW-1185">Reference proteome</keyword>
<dbReference type="PANTHER" id="PTHR10779">
    <property type="entry name" value="DYNEIN LIGHT CHAIN ROADBLOCK"/>
    <property type="match status" value="1"/>
</dbReference>
<gene>
    <name evidence="3" type="ORF">CROE0942_LOCUS1965</name>
    <name evidence="7" type="ORF">FNF27_05382</name>
    <name evidence="6" type="ORF">FNF28_01937</name>
    <name evidence="5" type="ORF">FNF29_01957</name>
    <name evidence="4" type="ORF">FNF31_06372</name>
</gene>
<comment type="similarity">
    <text evidence="1">Belongs to the GAMAD family.</text>
</comment>
<accession>A0A5A8E0R0</accession>
<dbReference type="OrthoDB" id="9985637at2759"/>